<dbReference type="KEGG" id="apln:108733472"/>
<feature type="domain" description="Spatacsin C-terminal" evidence="1">
    <location>
        <begin position="485"/>
        <end position="746"/>
    </location>
</feature>
<dbReference type="OrthoDB" id="2018754at2759"/>
<evidence type="ECO:0000313" key="2">
    <source>
        <dbReference type="Proteomes" id="UP000192223"/>
    </source>
</evidence>
<dbReference type="GO" id="GO:0007268">
    <property type="term" value="P:chemical synaptic transmission"/>
    <property type="evidence" value="ECO:0007669"/>
    <property type="project" value="TreeGrafter"/>
</dbReference>
<evidence type="ECO:0000259" key="1">
    <source>
        <dbReference type="Pfam" id="PF14649"/>
    </source>
</evidence>
<reference evidence="3" key="1">
    <citation type="submission" date="2025-08" db="UniProtKB">
        <authorList>
            <consortium name="RefSeq"/>
        </authorList>
    </citation>
    <scope>IDENTIFICATION</scope>
    <source>
        <tissue evidence="3">Entire body</tissue>
    </source>
</reference>
<dbReference type="GO" id="GO:0008088">
    <property type="term" value="P:axo-dendritic transport"/>
    <property type="evidence" value="ECO:0007669"/>
    <property type="project" value="TreeGrafter"/>
</dbReference>
<dbReference type="STRING" id="224129.A0A1W4WJF6"/>
<dbReference type="GeneID" id="108733472"/>
<gene>
    <name evidence="3" type="primary">LOC108733472</name>
</gene>
<dbReference type="GO" id="GO:0005737">
    <property type="term" value="C:cytoplasm"/>
    <property type="evidence" value="ECO:0007669"/>
    <property type="project" value="TreeGrafter"/>
</dbReference>
<accession>A0A1W4WJF6</accession>
<dbReference type="InParanoid" id="A0A1W4WJF6"/>
<dbReference type="PANTHER" id="PTHR13650:SF0">
    <property type="entry name" value="SPATACSIN"/>
    <property type="match status" value="1"/>
</dbReference>
<dbReference type="GO" id="GO:0045202">
    <property type="term" value="C:synapse"/>
    <property type="evidence" value="ECO:0007669"/>
    <property type="project" value="TreeGrafter"/>
</dbReference>
<proteinExistence type="predicted"/>
<sequence>MDIDRDLSYIDNRQWIESVAVSLLAATFDYILKSSYQQTQLLKLLIKFNVSEYLPISLDSIEKTLNMLNSISKNKCNIRPSFTDLFWQETRTTSIQNYIDELINKKFYKVAFEIGCIEGITFDHVILQKWEDEFEKKHQHDDFWSCSLKEFANVRQKDKVLKALEKCCAKVESQTEKYKILKVALEWAKSNNLGNISDIEKKMWITVLHLKNYDFQFPFFSESQSFLYSHIQQELSNISIPEDELLTLTQADKNYIDTIIESLLNSVRFTEVLKLSKMFGHKHEDLTILTLCVQLAEGLLLPSQLNVEQRLLVNKAAHLRKFSQRGTGSYKSFQLSNIGTGWFSSTMNMEDFEIPGNDTVKILEILSERVKYGFDLAQKVFLTFRISVNIDRRYQQVLECKQPIELLKASLKEDCRNKLQVIHDFIVVWKWSKEKVADFVCEEVITAIDTFTKAKIEGTVLWDLDLDRDFPLILQFLPENTSSTLGAKLYSYASALYKAQNIDGGEFKISEFQMIIELLIRSHDCFTADCNMEGISVILRKSKKIISMLLEIKSWKLIVRLLTGVGRYTEMSYIFQILKENDHFEFLLRKGNRKDNGLKIALLEYLKKYCPENRELYRMVALHFTLYSEIAQIWEEEAQSLIKNLIAISRLEMQNNGLNPDNEMFVLLSNSDGTKITLNKAMQNYIHAAEYHLQGEKLMKAMQSAKQAELVALQLSILKGLGTNASCNCLLNLNNSQIGTLITLHLRGV</sequence>
<dbReference type="InterPro" id="IPR028103">
    <property type="entry name" value="Spatacsin"/>
</dbReference>
<dbReference type="Pfam" id="PF14649">
    <property type="entry name" value="Spatacsin_C"/>
    <property type="match status" value="1"/>
</dbReference>
<dbReference type="GO" id="GO:0007409">
    <property type="term" value="P:axonogenesis"/>
    <property type="evidence" value="ECO:0007669"/>
    <property type="project" value="TreeGrafter"/>
</dbReference>
<dbReference type="GO" id="GO:0030425">
    <property type="term" value="C:dendrite"/>
    <property type="evidence" value="ECO:0007669"/>
    <property type="project" value="TreeGrafter"/>
</dbReference>
<dbReference type="Proteomes" id="UP000192223">
    <property type="component" value="Unplaced"/>
</dbReference>
<organism evidence="2 3">
    <name type="scientific">Agrilus planipennis</name>
    <name type="common">Emerald ash borer</name>
    <name type="synonym">Agrilus marcopoli</name>
    <dbReference type="NCBI Taxonomy" id="224129"/>
    <lineage>
        <taxon>Eukaryota</taxon>
        <taxon>Metazoa</taxon>
        <taxon>Ecdysozoa</taxon>
        <taxon>Arthropoda</taxon>
        <taxon>Hexapoda</taxon>
        <taxon>Insecta</taxon>
        <taxon>Pterygota</taxon>
        <taxon>Neoptera</taxon>
        <taxon>Endopterygota</taxon>
        <taxon>Coleoptera</taxon>
        <taxon>Polyphaga</taxon>
        <taxon>Elateriformia</taxon>
        <taxon>Buprestoidea</taxon>
        <taxon>Buprestidae</taxon>
        <taxon>Agrilinae</taxon>
        <taxon>Agrilus</taxon>
    </lineage>
</organism>
<dbReference type="InterPro" id="IPR028107">
    <property type="entry name" value="Spatacsin_C_dom"/>
</dbReference>
<name>A0A1W4WJF6_AGRPL</name>
<dbReference type="PANTHER" id="PTHR13650">
    <property type="entry name" value="SPATACSIN"/>
    <property type="match status" value="1"/>
</dbReference>
<protein>
    <submittedName>
        <fullName evidence="3">Spatacsin</fullName>
    </submittedName>
</protein>
<dbReference type="AlphaFoldDB" id="A0A1W4WJF6"/>
<dbReference type="RefSeq" id="XP_018320150.1">
    <property type="nucleotide sequence ID" value="XM_018464648.2"/>
</dbReference>
<evidence type="ECO:0000313" key="3">
    <source>
        <dbReference type="RefSeq" id="XP_018320150.1"/>
    </source>
</evidence>
<keyword evidence="2" id="KW-1185">Reference proteome</keyword>
<dbReference type="GO" id="GO:0048489">
    <property type="term" value="P:synaptic vesicle transport"/>
    <property type="evidence" value="ECO:0007669"/>
    <property type="project" value="TreeGrafter"/>
</dbReference>
<dbReference type="GO" id="GO:0030424">
    <property type="term" value="C:axon"/>
    <property type="evidence" value="ECO:0007669"/>
    <property type="project" value="TreeGrafter"/>
</dbReference>